<evidence type="ECO:0000313" key="11">
    <source>
        <dbReference type="Proteomes" id="UP000541347"/>
    </source>
</evidence>
<comment type="subcellular location">
    <subcellularLocation>
        <location evidence="1">Cell inner membrane</location>
        <topology evidence="1">Multi-pass membrane protein</topology>
    </subcellularLocation>
    <subcellularLocation>
        <location evidence="8">Cell membrane</location>
        <topology evidence="8">Multi-pass membrane protein</topology>
    </subcellularLocation>
</comment>
<keyword evidence="3" id="KW-1003">Cell membrane</keyword>
<keyword evidence="7 8" id="KW-0472">Membrane</keyword>
<name>A0ABW9ZJW9_9HYPH</name>
<protein>
    <submittedName>
        <fullName evidence="10">ABC transporter permease subunit</fullName>
    </submittedName>
</protein>
<feature type="transmembrane region" description="Helical" evidence="8">
    <location>
        <begin position="158"/>
        <end position="181"/>
    </location>
</feature>
<sequence length="585" mass="60587">MTTALDDTASVGGARRLAPGKPAEFGEGITLAVLVLFVTLICGLPMALLFKVGLTGPAGIDLAPLAEAMANRSVQTALWNSLESSVLSALLAVILGALLALAVGLTDVRAKGPLVFCLLLPMMIPPHVIAIAWIQAMGPGSPLLKPLGLAPEMGETPGIYSVTGLVSLLALQHAPLVFLILRAALRALPRELADAARVCGAGGPRVLLRITLPLIAPSLLASFMLAFVAALGNFGINALLGIPARYTTLPVLMWRRLASFGPDVLPNVAVISVVLAVVTLLAVGLQSLLQRRLRASLIGLPQAPLAYALGRARLPLEMALWGFIAVTLALPFAALVATALVPTYGLALTPATLTLDNFAEVLWRQGVTLRAFANSTLTAAAAAALIAAVAIGLGHLMVHRTGRTRQLAGLASAQADIAFAVPGLVVSIAFILAFLKPLPGLGLSLYGTLWIILLAYVAVFLSVGLKPVTAAYLQMDRSLEDAARVAGAGYLTRVRRIFAPLVAPAAASGAILVFLTAYNEVTVSALLWSSGTETIGTTIFNYEDSGATTLAAAMSTVVVLATVAVMVAMNGLARHVPAGSIPWRD</sequence>
<evidence type="ECO:0000313" key="10">
    <source>
        <dbReference type="EMBL" id="NBN65194.1"/>
    </source>
</evidence>
<feature type="transmembrane region" description="Helical" evidence="8">
    <location>
        <begin position="319"/>
        <end position="341"/>
    </location>
</feature>
<evidence type="ECO:0000256" key="5">
    <source>
        <dbReference type="ARBA" id="ARBA00022692"/>
    </source>
</evidence>
<evidence type="ECO:0000256" key="1">
    <source>
        <dbReference type="ARBA" id="ARBA00004429"/>
    </source>
</evidence>
<dbReference type="Proteomes" id="UP000541347">
    <property type="component" value="Unassembled WGS sequence"/>
</dbReference>
<dbReference type="PANTHER" id="PTHR43357:SF3">
    <property type="entry name" value="FE(3+)-TRANSPORT SYSTEM PERMEASE PROTEIN FBPB 2"/>
    <property type="match status" value="1"/>
</dbReference>
<evidence type="ECO:0000256" key="4">
    <source>
        <dbReference type="ARBA" id="ARBA00022519"/>
    </source>
</evidence>
<evidence type="ECO:0000256" key="7">
    <source>
        <dbReference type="ARBA" id="ARBA00023136"/>
    </source>
</evidence>
<dbReference type="EMBL" id="JAABLP010000004">
    <property type="protein sequence ID" value="NBN65194.1"/>
    <property type="molecule type" value="Genomic_DNA"/>
</dbReference>
<feature type="transmembrane region" description="Helical" evidence="8">
    <location>
        <begin position="371"/>
        <end position="396"/>
    </location>
</feature>
<gene>
    <name evidence="10" type="ORF">GWI71_15990</name>
</gene>
<keyword evidence="6 8" id="KW-1133">Transmembrane helix</keyword>
<evidence type="ECO:0000256" key="6">
    <source>
        <dbReference type="ARBA" id="ARBA00022989"/>
    </source>
</evidence>
<feature type="transmembrane region" description="Helical" evidence="8">
    <location>
        <begin position="264"/>
        <end position="285"/>
    </location>
</feature>
<dbReference type="CDD" id="cd06261">
    <property type="entry name" value="TM_PBP2"/>
    <property type="match status" value="2"/>
</dbReference>
<dbReference type="InterPro" id="IPR000515">
    <property type="entry name" value="MetI-like"/>
</dbReference>
<dbReference type="Gene3D" id="1.10.3720.10">
    <property type="entry name" value="MetI-like"/>
    <property type="match status" value="2"/>
</dbReference>
<feature type="transmembrane region" description="Helical" evidence="8">
    <location>
        <begin position="25"/>
        <end position="50"/>
    </location>
</feature>
<evidence type="ECO:0000259" key="9">
    <source>
        <dbReference type="PROSITE" id="PS50928"/>
    </source>
</evidence>
<feature type="transmembrane region" description="Helical" evidence="8">
    <location>
        <begin position="550"/>
        <end position="573"/>
    </location>
</feature>
<feature type="transmembrane region" description="Helical" evidence="8">
    <location>
        <begin position="441"/>
        <end position="465"/>
    </location>
</feature>
<feature type="transmembrane region" description="Helical" evidence="8">
    <location>
        <begin position="417"/>
        <end position="435"/>
    </location>
</feature>
<feature type="domain" description="ABC transmembrane type-1" evidence="9">
    <location>
        <begin position="78"/>
        <end position="286"/>
    </location>
</feature>
<comment type="similarity">
    <text evidence="8">Belongs to the binding-protein-dependent transport system permease family.</text>
</comment>
<evidence type="ECO:0000256" key="3">
    <source>
        <dbReference type="ARBA" id="ARBA00022475"/>
    </source>
</evidence>
<comment type="caution">
    <text evidence="10">The sequence shown here is derived from an EMBL/GenBank/DDBJ whole genome shotgun (WGS) entry which is preliminary data.</text>
</comment>
<dbReference type="InterPro" id="IPR035906">
    <property type="entry name" value="MetI-like_sf"/>
</dbReference>
<organism evidence="10 11">
    <name type="scientific">Pannonibacter tanglangensis</name>
    <dbReference type="NCBI Taxonomy" id="2750084"/>
    <lineage>
        <taxon>Bacteria</taxon>
        <taxon>Pseudomonadati</taxon>
        <taxon>Pseudomonadota</taxon>
        <taxon>Alphaproteobacteria</taxon>
        <taxon>Hyphomicrobiales</taxon>
        <taxon>Stappiaceae</taxon>
        <taxon>Pannonibacter</taxon>
    </lineage>
</organism>
<keyword evidence="11" id="KW-1185">Reference proteome</keyword>
<accession>A0ABW9ZJW9</accession>
<feature type="transmembrane region" description="Helical" evidence="8">
    <location>
        <begin position="497"/>
        <end position="518"/>
    </location>
</feature>
<feature type="domain" description="ABC transmembrane type-1" evidence="9">
    <location>
        <begin position="372"/>
        <end position="569"/>
    </location>
</feature>
<dbReference type="PANTHER" id="PTHR43357">
    <property type="entry name" value="INNER MEMBRANE ABC TRANSPORTER PERMEASE PROTEIN YDCV"/>
    <property type="match status" value="1"/>
</dbReference>
<dbReference type="RefSeq" id="WP_161677189.1">
    <property type="nucleotide sequence ID" value="NZ_JAABLP010000004.1"/>
</dbReference>
<dbReference type="Pfam" id="PF00528">
    <property type="entry name" value="BPD_transp_1"/>
    <property type="match status" value="2"/>
</dbReference>
<feature type="transmembrane region" description="Helical" evidence="8">
    <location>
        <begin position="113"/>
        <end position="138"/>
    </location>
</feature>
<dbReference type="PROSITE" id="PS50928">
    <property type="entry name" value="ABC_TM1"/>
    <property type="match status" value="2"/>
</dbReference>
<evidence type="ECO:0000256" key="8">
    <source>
        <dbReference type="RuleBase" id="RU363032"/>
    </source>
</evidence>
<feature type="transmembrane region" description="Helical" evidence="8">
    <location>
        <begin position="219"/>
        <end position="244"/>
    </location>
</feature>
<evidence type="ECO:0000256" key="2">
    <source>
        <dbReference type="ARBA" id="ARBA00022448"/>
    </source>
</evidence>
<keyword evidence="4" id="KW-0997">Cell inner membrane</keyword>
<dbReference type="SUPFAM" id="SSF161098">
    <property type="entry name" value="MetI-like"/>
    <property type="match status" value="2"/>
</dbReference>
<keyword evidence="5 8" id="KW-0812">Transmembrane</keyword>
<proteinExistence type="inferred from homology"/>
<keyword evidence="2 8" id="KW-0813">Transport</keyword>
<reference evidence="10 11" key="1">
    <citation type="submission" date="2020-01" db="EMBL/GenBank/DDBJ databases">
        <authorList>
            <person name="Peng S.Y."/>
            <person name="Li J."/>
            <person name="Wang M."/>
            <person name="Wang L."/>
            <person name="Wang C.Q."/>
            <person name="Wang J.R."/>
        </authorList>
    </citation>
    <scope>NUCLEOTIDE SEQUENCE [LARGE SCALE GENOMIC DNA]</scope>
    <source>
        <strain evidence="10 11">XCT-34</strain>
    </source>
</reference>
<feature type="transmembrane region" description="Helical" evidence="8">
    <location>
        <begin position="86"/>
        <end position="106"/>
    </location>
</feature>